<feature type="transmembrane region" description="Helical" evidence="2">
    <location>
        <begin position="796"/>
        <end position="825"/>
    </location>
</feature>
<feature type="transmembrane region" description="Helical" evidence="2">
    <location>
        <begin position="753"/>
        <end position="772"/>
    </location>
</feature>
<feature type="transmembrane region" description="Helical" evidence="2">
    <location>
        <begin position="150"/>
        <end position="169"/>
    </location>
</feature>
<feature type="transmembrane region" description="Helical" evidence="2">
    <location>
        <begin position="633"/>
        <end position="656"/>
    </location>
</feature>
<keyword evidence="2" id="KW-1133">Transmembrane helix</keyword>
<sequence>MPTPTEDRALSRTLLPPDSVSPVSTISPTRLGRSETSFEQYCDQQFYTEETIESSPRYDGNGHNLSYTDIDNTEYVEAPRRGPTGPPKAASLHQNGYQDSQINGTDITDSTRGTKSQALAQQSSLDASPNGKEETWIAEPWQPLCLQPPVLLSLSATFLICMLVTALLYHTSVQNNGLSAEDETRHYGWKYGPTAVLTVILYLWYSIDLSVRSLVPWQELRQGPKPAEVTLLLDYISPLSTTIIWRGLRNRHWAVVMTVAGRFLILLTTAFSTALFVLSPTEMEFINVPMSVPTFDTESFKLDSVGPFATNMYYAVNFGNLAEPLGAFSDACVPSPTIQADTQSIPSNAKIWATVAGLGFDTRCEILDIDTSTQAPKRPPPSTLGYANYSQDRYFTINVITPDCLITEAIVADIAFYDGDDSISDYQARIDSYACNLPYNYRDINSAGSGYGPLVNVSSTAWYNTTNDNRVLSTVSEVNSADNGTFVLKNITAMLCKPSYTWGNYSTFYDGASKTARVESLQTARHPTQDDLGFSQGAIAHAVMRTAEQVNTVVPNSEEYFLTPLFFGLMKLHSNVSSMHQFMDAELLQDSFLQVFNGIAAKLAYEMISNKSDKKQEIRGAVMFTQNRLHVTMLSTAIMCSAFGILAAISFGLVFLAPRSVVASKPGSVLAMVNSLDLTSDAAEILQNLGHVPDETIRGAIAPYLFTSTGSREGKAGKLTINTATEKYTALVNSRTVMKTELQWWKPLGIQDWFLFASFILPLLFILLLELYQRQSDEKNGFVEIGSRWGEAMANYIPSIISLLVGAMFASMVSACAVFAPYVGLAKRPSHFSSSVAVTYINQTGPQLGYSSLKNKHFGLSIITLAQLIASVLTIVLSGLYSTVEAPVHAGITLRRLDRFNISDALSFANPNTGLLTKLTTYYELKYPSWTYESIALPRLQVKDRSSLGEVNNGTIRSGLPGIRGDLNCTAVPPSHLNISITGYTESNVPIGMGPILSIRGSLPDDRLCDQASVNSSSSITQMPWMLNFLLKNDSTPSSFGKAAAIPSFGSVATENLRPSLECPSIAIVLGQATAMHVGTEDGWERESEWGSDSGWVPTDVDIGVLLCRSKFEQLSVDATFAWPEMELSDQEPPIIHENSSRWLNNPTTGNPAWGWDYSDPYADPGNWGSLTNTNDSYTRYGYCQNDTCFDPFILALLDGKYKVPLEQISGENKTGALMQQARGLWGRLLAQSLSQNMRSEQGFTASTPVSNSTTAPGSRPRARAENTDSVSVFYNADFEAIDSASPQRLKQNALSKVILQIMLGLMSLGVVLMRSLMDFGKVLPHNPCSIAGTMTLVVDGNLSRNTTAAMVNKQVGKKKKHKQYTALHASDENGQETQSTEPKFIMGWWNDGDTRKFGIRCIKDGD</sequence>
<dbReference type="OrthoDB" id="5332281at2759"/>
<protein>
    <submittedName>
        <fullName evidence="3">Uncharacterized protein</fullName>
    </submittedName>
</protein>
<feature type="compositionally biased region" description="Basic and acidic residues" evidence="1">
    <location>
        <begin position="1"/>
        <end position="10"/>
    </location>
</feature>
<dbReference type="PANTHER" id="PTHR37544">
    <property type="entry name" value="SPRAY-RELATED"/>
    <property type="match status" value="1"/>
</dbReference>
<evidence type="ECO:0000256" key="2">
    <source>
        <dbReference type="SAM" id="Phobius"/>
    </source>
</evidence>
<dbReference type="HOGENOM" id="CLU_003000_0_0_1"/>
<dbReference type="eggNOG" id="ENOG502QQ7D">
    <property type="taxonomic scope" value="Eukaryota"/>
</dbReference>
<organism evidence="3 4">
    <name type="scientific">Pestalotiopsis fici (strain W106-1 / CGMCC3.15140)</name>
    <dbReference type="NCBI Taxonomy" id="1229662"/>
    <lineage>
        <taxon>Eukaryota</taxon>
        <taxon>Fungi</taxon>
        <taxon>Dikarya</taxon>
        <taxon>Ascomycota</taxon>
        <taxon>Pezizomycotina</taxon>
        <taxon>Sordariomycetes</taxon>
        <taxon>Xylariomycetidae</taxon>
        <taxon>Amphisphaeriales</taxon>
        <taxon>Sporocadaceae</taxon>
        <taxon>Pestalotiopsis</taxon>
    </lineage>
</organism>
<dbReference type="OMA" id="DIWERQD"/>
<dbReference type="Proteomes" id="UP000030651">
    <property type="component" value="Unassembled WGS sequence"/>
</dbReference>
<feature type="transmembrane region" description="Helical" evidence="2">
    <location>
        <begin position="255"/>
        <end position="278"/>
    </location>
</feature>
<feature type="transmembrane region" description="Helical" evidence="2">
    <location>
        <begin position="189"/>
        <end position="207"/>
    </location>
</feature>
<keyword evidence="4" id="KW-1185">Reference proteome</keyword>
<dbReference type="Pfam" id="PF11915">
    <property type="entry name" value="DUF3433"/>
    <property type="match status" value="2"/>
</dbReference>
<dbReference type="KEGG" id="pfy:PFICI_04428"/>
<dbReference type="InParanoid" id="W3XAT6"/>
<feature type="region of interest" description="Disordered" evidence="1">
    <location>
        <begin position="1241"/>
        <end position="1267"/>
    </location>
</feature>
<feature type="region of interest" description="Disordered" evidence="1">
    <location>
        <begin position="76"/>
        <end position="132"/>
    </location>
</feature>
<keyword evidence="2" id="KW-0812">Transmembrane</keyword>
<feature type="region of interest" description="Disordered" evidence="1">
    <location>
        <begin position="1"/>
        <end position="38"/>
    </location>
</feature>
<feature type="compositionally biased region" description="Polar residues" evidence="1">
    <location>
        <begin position="21"/>
        <end position="38"/>
    </location>
</feature>
<feature type="compositionally biased region" description="Polar residues" evidence="1">
    <location>
        <begin position="1241"/>
        <end position="1257"/>
    </location>
</feature>
<keyword evidence="2" id="KW-0472">Membrane</keyword>
<dbReference type="InterPro" id="IPR021840">
    <property type="entry name" value="DUF3433"/>
</dbReference>
<gene>
    <name evidence="3" type="ORF">PFICI_04428</name>
</gene>
<name>W3XAT6_PESFW</name>
<evidence type="ECO:0000313" key="3">
    <source>
        <dbReference type="EMBL" id="ETS82552.1"/>
    </source>
</evidence>
<feature type="compositionally biased region" description="Polar residues" evidence="1">
    <location>
        <begin position="92"/>
        <end position="127"/>
    </location>
</feature>
<evidence type="ECO:0000313" key="4">
    <source>
        <dbReference type="Proteomes" id="UP000030651"/>
    </source>
</evidence>
<dbReference type="RefSeq" id="XP_007831200.1">
    <property type="nucleotide sequence ID" value="XM_007833009.1"/>
</dbReference>
<dbReference type="PANTHER" id="PTHR37544:SF1">
    <property type="entry name" value="PHOSPHORIBOSYLAMINOIMIDAZOLE-SUCCINOCARBOXAMIDE SYNTHASE"/>
    <property type="match status" value="1"/>
</dbReference>
<dbReference type="GeneID" id="19269441"/>
<dbReference type="EMBL" id="KI912111">
    <property type="protein sequence ID" value="ETS82552.1"/>
    <property type="molecule type" value="Genomic_DNA"/>
</dbReference>
<evidence type="ECO:0000256" key="1">
    <source>
        <dbReference type="SAM" id="MobiDB-lite"/>
    </source>
</evidence>
<reference evidence="4" key="1">
    <citation type="journal article" date="2015" name="BMC Genomics">
        <title>Genomic and transcriptomic analysis of the endophytic fungus Pestalotiopsis fici reveals its lifestyle and high potential for synthesis of natural products.</title>
        <authorList>
            <person name="Wang X."/>
            <person name="Zhang X."/>
            <person name="Liu L."/>
            <person name="Xiang M."/>
            <person name="Wang W."/>
            <person name="Sun X."/>
            <person name="Che Y."/>
            <person name="Guo L."/>
            <person name="Liu G."/>
            <person name="Guo L."/>
            <person name="Wang C."/>
            <person name="Yin W.B."/>
            <person name="Stadler M."/>
            <person name="Zhang X."/>
            <person name="Liu X."/>
        </authorList>
    </citation>
    <scope>NUCLEOTIDE SEQUENCE [LARGE SCALE GENOMIC DNA]</scope>
    <source>
        <strain evidence="4">W106-1 / CGMCC3.15140</strain>
    </source>
</reference>
<feature type="transmembrane region" description="Helical" evidence="2">
    <location>
        <begin position="858"/>
        <end position="881"/>
    </location>
</feature>
<accession>W3XAT6</accession>
<proteinExistence type="predicted"/>